<keyword evidence="1" id="KW-0479">Metal-binding</keyword>
<dbReference type="SUPFAM" id="SSF57667">
    <property type="entry name" value="beta-beta-alpha zinc fingers"/>
    <property type="match status" value="3"/>
</dbReference>
<protein>
    <recommendedName>
        <fullName evidence="6">C2H2-type domain-containing protein</fullName>
    </recommendedName>
</protein>
<accession>A0A9P0AW22</accession>
<dbReference type="InterPro" id="IPR013087">
    <property type="entry name" value="Znf_C2H2_type"/>
</dbReference>
<dbReference type="PANTHER" id="PTHR24379:SF121">
    <property type="entry name" value="C2H2-TYPE DOMAIN-CONTAINING PROTEIN"/>
    <property type="match status" value="1"/>
</dbReference>
<dbReference type="SMART" id="SM00355">
    <property type="entry name" value="ZnF_C2H2"/>
    <property type="match status" value="10"/>
</dbReference>
<feature type="domain" description="C2H2-type" evidence="6">
    <location>
        <begin position="133"/>
        <end position="160"/>
    </location>
</feature>
<sequence length="451" mass="53170">MNKPKETSADLEMASASGIAIKHEIKEEFIEGDNFMAYDDLEVKKESTSTDEEDYFDGADQVEMKFEAEDESLLDIRIKSEEINKEIVSEIKKNPISKDRLFQCDICPKNYKKMYKLTEHKKFIHRKDELEEFKCSICNYATVRKHNFKQHLKIHDKSSYLKCHLCQYQNVRMQNLKAHILSNHNLQNTGEDNVETTGIDKNHEFEGNCFRCKICPDKKYRRKGGLLQHIKFVHKNHDLTQFKCSQCDFTTLKNNHYIQHLKIHDKKNHFKCQFCQYSSALSKSLNAHIFSKHRLENTGENKIELTGKVYECTKCPYSTLIKYHFNTHMKACLKLKNDKSYECHLCEYKTIHKNHLTIHIRSHNEIKKLKCLFCSFQTKIKNNLDRHILAKHFELLNESNKNIITSQSHHCQQCKYITLNRCDLIAHLKTHSVEMSNTTENSDLNEPNKIL</sequence>
<keyword evidence="8" id="KW-1185">Reference proteome</keyword>
<evidence type="ECO:0000256" key="4">
    <source>
        <dbReference type="ARBA" id="ARBA00022833"/>
    </source>
</evidence>
<dbReference type="OrthoDB" id="3561125at2759"/>
<dbReference type="PROSITE" id="PS50157">
    <property type="entry name" value="ZINC_FINGER_C2H2_2"/>
    <property type="match status" value="4"/>
</dbReference>
<dbReference type="InterPro" id="IPR036236">
    <property type="entry name" value="Znf_C2H2_sf"/>
</dbReference>
<keyword evidence="2" id="KW-0677">Repeat</keyword>
<dbReference type="Proteomes" id="UP001154078">
    <property type="component" value="Chromosome 11"/>
</dbReference>
<dbReference type="Pfam" id="PF13909">
    <property type="entry name" value="zf-H2C2_5"/>
    <property type="match status" value="1"/>
</dbReference>
<dbReference type="PROSITE" id="PS00028">
    <property type="entry name" value="ZINC_FINGER_C2H2_1"/>
    <property type="match status" value="1"/>
</dbReference>
<feature type="domain" description="C2H2-type" evidence="6">
    <location>
        <begin position="102"/>
        <end position="130"/>
    </location>
</feature>
<organism evidence="7 8">
    <name type="scientific">Brassicogethes aeneus</name>
    <name type="common">Rape pollen beetle</name>
    <name type="synonym">Meligethes aeneus</name>
    <dbReference type="NCBI Taxonomy" id="1431903"/>
    <lineage>
        <taxon>Eukaryota</taxon>
        <taxon>Metazoa</taxon>
        <taxon>Ecdysozoa</taxon>
        <taxon>Arthropoda</taxon>
        <taxon>Hexapoda</taxon>
        <taxon>Insecta</taxon>
        <taxon>Pterygota</taxon>
        <taxon>Neoptera</taxon>
        <taxon>Endopterygota</taxon>
        <taxon>Coleoptera</taxon>
        <taxon>Polyphaga</taxon>
        <taxon>Cucujiformia</taxon>
        <taxon>Nitidulidae</taxon>
        <taxon>Meligethinae</taxon>
        <taxon>Brassicogethes</taxon>
    </lineage>
</organism>
<feature type="domain" description="C2H2-type" evidence="6">
    <location>
        <begin position="341"/>
        <end position="368"/>
    </location>
</feature>
<name>A0A9P0AW22_BRAAE</name>
<keyword evidence="3 5" id="KW-0863">Zinc-finger</keyword>
<dbReference type="Gene3D" id="3.30.160.60">
    <property type="entry name" value="Classic Zinc Finger"/>
    <property type="match status" value="4"/>
</dbReference>
<dbReference type="AlphaFoldDB" id="A0A9P0AW22"/>
<feature type="domain" description="C2H2-type" evidence="6">
    <location>
        <begin position="242"/>
        <end position="269"/>
    </location>
</feature>
<dbReference type="Pfam" id="PF00096">
    <property type="entry name" value="zf-C2H2"/>
    <property type="match status" value="1"/>
</dbReference>
<proteinExistence type="predicted"/>
<gene>
    <name evidence="7" type="ORF">MELIAE_LOCUS2495</name>
</gene>
<reference evidence="7" key="1">
    <citation type="submission" date="2021-12" db="EMBL/GenBank/DDBJ databases">
        <authorList>
            <person name="King R."/>
        </authorList>
    </citation>
    <scope>NUCLEOTIDE SEQUENCE</scope>
</reference>
<evidence type="ECO:0000256" key="2">
    <source>
        <dbReference type="ARBA" id="ARBA00022737"/>
    </source>
</evidence>
<evidence type="ECO:0000313" key="7">
    <source>
        <dbReference type="EMBL" id="CAH0549301.1"/>
    </source>
</evidence>
<dbReference type="GO" id="GO:0008270">
    <property type="term" value="F:zinc ion binding"/>
    <property type="evidence" value="ECO:0007669"/>
    <property type="project" value="UniProtKB-KW"/>
</dbReference>
<evidence type="ECO:0000259" key="6">
    <source>
        <dbReference type="PROSITE" id="PS50157"/>
    </source>
</evidence>
<evidence type="ECO:0000256" key="1">
    <source>
        <dbReference type="ARBA" id="ARBA00022723"/>
    </source>
</evidence>
<evidence type="ECO:0000313" key="8">
    <source>
        <dbReference type="Proteomes" id="UP001154078"/>
    </source>
</evidence>
<keyword evidence="4" id="KW-0862">Zinc</keyword>
<dbReference type="PANTHER" id="PTHR24379">
    <property type="entry name" value="KRAB AND ZINC FINGER DOMAIN-CONTAINING"/>
    <property type="match status" value="1"/>
</dbReference>
<evidence type="ECO:0000256" key="5">
    <source>
        <dbReference type="PROSITE-ProRule" id="PRU00042"/>
    </source>
</evidence>
<dbReference type="EMBL" id="OV121142">
    <property type="protein sequence ID" value="CAH0549301.1"/>
    <property type="molecule type" value="Genomic_DNA"/>
</dbReference>
<evidence type="ECO:0000256" key="3">
    <source>
        <dbReference type="ARBA" id="ARBA00022771"/>
    </source>
</evidence>